<proteinExistence type="predicted"/>
<evidence type="ECO:0000256" key="1">
    <source>
        <dbReference type="ARBA" id="ARBA00004417"/>
    </source>
</evidence>
<dbReference type="PANTHER" id="PTHR43166:SF30">
    <property type="entry name" value="METHIONINE IMPORT ATP-BINDING PROTEIN METN"/>
    <property type="match status" value="1"/>
</dbReference>
<keyword evidence="5 10" id="KW-0067">ATP-binding</keyword>
<reference evidence="10 11" key="1">
    <citation type="submission" date="2023-04" db="EMBL/GenBank/DDBJ databases">
        <title>Halomonas strains isolated from rhizosphere soil.</title>
        <authorList>
            <person name="Xu L."/>
            <person name="Sun J.-Q."/>
        </authorList>
    </citation>
    <scope>NUCLEOTIDE SEQUENCE [LARGE SCALE GENOMIC DNA]</scope>
    <source>
        <strain evidence="10 11">LN1S58</strain>
    </source>
</reference>
<evidence type="ECO:0000256" key="6">
    <source>
        <dbReference type="ARBA" id="ARBA00022967"/>
    </source>
</evidence>
<organism evidence="10 11">
    <name type="scientific">Halomonas kalidii</name>
    <dbReference type="NCBI Taxonomy" id="3043293"/>
    <lineage>
        <taxon>Bacteria</taxon>
        <taxon>Pseudomonadati</taxon>
        <taxon>Pseudomonadota</taxon>
        <taxon>Gammaproteobacteria</taxon>
        <taxon>Oceanospirillales</taxon>
        <taxon>Halomonadaceae</taxon>
        <taxon>Halomonas</taxon>
    </lineage>
</organism>
<dbReference type="InterPro" id="IPR050086">
    <property type="entry name" value="MetN_ABC_transporter-like"/>
</dbReference>
<feature type="domain" description="ABC transporter" evidence="9">
    <location>
        <begin position="17"/>
        <end position="237"/>
    </location>
</feature>
<dbReference type="PROSITE" id="PS00211">
    <property type="entry name" value="ABC_TRANSPORTER_1"/>
    <property type="match status" value="1"/>
</dbReference>
<comment type="subcellular location">
    <subcellularLocation>
        <location evidence="1">Cell inner membrane</location>
        <topology evidence="1">Peripheral membrane protein</topology>
    </subcellularLocation>
</comment>
<dbReference type="Pfam" id="PF00005">
    <property type="entry name" value="ABC_tran"/>
    <property type="match status" value="1"/>
</dbReference>
<keyword evidence="3" id="KW-1003">Cell membrane</keyword>
<dbReference type="RefSeq" id="WP_282723885.1">
    <property type="nucleotide sequence ID" value="NZ_JASCQO010000056.1"/>
</dbReference>
<comment type="caution">
    <text evidence="10">The sequence shown here is derived from an EMBL/GenBank/DDBJ whole genome shotgun (WGS) entry which is preliminary data.</text>
</comment>
<evidence type="ECO:0000256" key="5">
    <source>
        <dbReference type="ARBA" id="ARBA00022840"/>
    </source>
</evidence>
<evidence type="ECO:0000256" key="4">
    <source>
        <dbReference type="ARBA" id="ARBA00022741"/>
    </source>
</evidence>
<evidence type="ECO:0000256" key="3">
    <source>
        <dbReference type="ARBA" id="ARBA00022475"/>
    </source>
</evidence>
<dbReference type="EMBL" id="JASCQO010000056">
    <property type="protein sequence ID" value="MDI5936467.1"/>
    <property type="molecule type" value="Genomic_DNA"/>
</dbReference>
<protein>
    <submittedName>
        <fullName evidence="10">ATP-binding cassette domain-containing protein</fullName>
    </submittedName>
</protein>
<dbReference type="InterPro" id="IPR027417">
    <property type="entry name" value="P-loop_NTPase"/>
</dbReference>
<dbReference type="PANTHER" id="PTHR43166">
    <property type="entry name" value="AMINO ACID IMPORT ATP-BINDING PROTEIN"/>
    <property type="match status" value="1"/>
</dbReference>
<dbReference type="InterPro" id="IPR017871">
    <property type="entry name" value="ABC_transporter-like_CS"/>
</dbReference>
<evidence type="ECO:0000313" key="11">
    <source>
        <dbReference type="Proteomes" id="UP001244242"/>
    </source>
</evidence>
<evidence type="ECO:0000256" key="7">
    <source>
        <dbReference type="ARBA" id="ARBA00022970"/>
    </source>
</evidence>
<keyword evidence="4" id="KW-0547">Nucleotide-binding</keyword>
<dbReference type="InterPro" id="IPR003593">
    <property type="entry name" value="AAA+_ATPase"/>
</dbReference>
<evidence type="ECO:0000313" key="10">
    <source>
        <dbReference type="EMBL" id="MDI5936467.1"/>
    </source>
</evidence>
<sequence length="243" mass="26721">MTHMAHHQLPEVAIPALRFEGASVVHRDQTLLQPLSLTLDGCRRTLVMGPNGAGKSLLMRLAHGLLLPSTGRVSWGGKPPRQAMVFQRPVLLKRSALDNLTYALAVGGTPWRARKPLAREALARFGLGPLERRPARVLSGGEQQRLALARAWLLAPEVLFLDEPTAALDPASMRAVEAAVLDFHARGTRILMTTHDLNQAKRLADDVVLLHEGRLIEYSDAERFFTTPASPTTRAFIDGDLVW</sequence>
<keyword evidence="6" id="KW-1278">Translocase</keyword>
<gene>
    <name evidence="10" type="ORF">QLQ84_21995</name>
</gene>
<keyword evidence="2" id="KW-0813">Transport</keyword>
<keyword evidence="11" id="KW-1185">Reference proteome</keyword>
<evidence type="ECO:0000259" key="9">
    <source>
        <dbReference type="PROSITE" id="PS50893"/>
    </source>
</evidence>
<dbReference type="SUPFAM" id="SSF52540">
    <property type="entry name" value="P-loop containing nucleoside triphosphate hydrolases"/>
    <property type="match status" value="1"/>
</dbReference>
<name>A0ABT6VT99_9GAMM</name>
<dbReference type="Proteomes" id="UP001244242">
    <property type="component" value="Unassembled WGS sequence"/>
</dbReference>
<evidence type="ECO:0000256" key="8">
    <source>
        <dbReference type="ARBA" id="ARBA00023136"/>
    </source>
</evidence>
<dbReference type="PROSITE" id="PS50893">
    <property type="entry name" value="ABC_TRANSPORTER_2"/>
    <property type="match status" value="1"/>
</dbReference>
<accession>A0ABT6VT99</accession>
<keyword evidence="7" id="KW-0029">Amino-acid transport</keyword>
<evidence type="ECO:0000256" key="2">
    <source>
        <dbReference type="ARBA" id="ARBA00022448"/>
    </source>
</evidence>
<dbReference type="SMART" id="SM00382">
    <property type="entry name" value="AAA"/>
    <property type="match status" value="1"/>
</dbReference>
<dbReference type="Gene3D" id="3.40.50.300">
    <property type="entry name" value="P-loop containing nucleotide triphosphate hydrolases"/>
    <property type="match status" value="1"/>
</dbReference>
<dbReference type="GO" id="GO:0005524">
    <property type="term" value="F:ATP binding"/>
    <property type="evidence" value="ECO:0007669"/>
    <property type="project" value="UniProtKB-KW"/>
</dbReference>
<dbReference type="InterPro" id="IPR003439">
    <property type="entry name" value="ABC_transporter-like_ATP-bd"/>
</dbReference>
<keyword evidence="8" id="KW-0472">Membrane</keyword>